<evidence type="ECO:0000313" key="2">
    <source>
        <dbReference type="EMBL" id="PJZ70834.1"/>
    </source>
</evidence>
<comment type="caution">
    <text evidence="3">The sequence shown here is derived from an EMBL/GenBank/DDBJ whole genome shotgun (WGS) entry which is preliminary data.</text>
</comment>
<evidence type="ECO:0000313" key="5">
    <source>
        <dbReference type="Proteomes" id="UP000231990"/>
    </source>
</evidence>
<keyword evidence="1" id="KW-0472">Membrane</keyword>
<proteinExistence type="predicted"/>
<keyword evidence="1" id="KW-0812">Transmembrane</keyword>
<feature type="transmembrane region" description="Helical" evidence="1">
    <location>
        <begin position="44"/>
        <end position="62"/>
    </location>
</feature>
<dbReference type="Proteomes" id="UP000231990">
    <property type="component" value="Unassembled WGS sequence"/>
</dbReference>
<dbReference type="EMBL" id="NPDY01000002">
    <property type="protein sequence ID" value="PJZ70834.1"/>
    <property type="molecule type" value="Genomic_DNA"/>
</dbReference>
<keyword evidence="1" id="KW-1133">Transmembrane helix</keyword>
<reference evidence="4 5" key="1">
    <citation type="submission" date="2017-07" db="EMBL/GenBank/DDBJ databases">
        <title>Leptospira spp. isolated from tropical soils.</title>
        <authorList>
            <person name="Thibeaux R."/>
            <person name="Iraola G."/>
            <person name="Ferres I."/>
            <person name="Bierque E."/>
            <person name="Girault D."/>
            <person name="Soupe-Gilbert M.-E."/>
            <person name="Picardeau M."/>
            <person name="Goarant C."/>
        </authorList>
    </citation>
    <scope>NUCLEOTIDE SEQUENCE [LARGE SCALE GENOMIC DNA]</scope>
    <source>
        <strain evidence="3 5">FH1-B-B1</strain>
        <strain evidence="2 4">FH1-B-C1</strain>
    </source>
</reference>
<sequence length="105" mass="12305">MNIVKQIIPSFLVVLLTLCIVYSMHYIFFMFFRESILGSYSNELGHIQVVLYFLISSVPLFYRNKIKQLVSNFNVTLFLIFWAIATFNPITLLVFFACGIYRNCI</sequence>
<keyword evidence="4" id="KW-1185">Reference proteome</keyword>
<evidence type="ECO:0000313" key="3">
    <source>
        <dbReference type="EMBL" id="PJZ73730.1"/>
    </source>
</evidence>
<gene>
    <name evidence="2" type="ORF">CH360_04805</name>
    <name evidence="3" type="ORF">CH373_06075</name>
</gene>
<evidence type="ECO:0000313" key="4">
    <source>
        <dbReference type="Proteomes" id="UP000231962"/>
    </source>
</evidence>
<evidence type="ECO:0000256" key="1">
    <source>
        <dbReference type="SAM" id="Phobius"/>
    </source>
</evidence>
<dbReference type="Proteomes" id="UP000231962">
    <property type="component" value="Unassembled WGS sequence"/>
</dbReference>
<organism evidence="3 5">
    <name type="scientific">Leptospira perolatii</name>
    <dbReference type="NCBI Taxonomy" id="2023191"/>
    <lineage>
        <taxon>Bacteria</taxon>
        <taxon>Pseudomonadati</taxon>
        <taxon>Spirochaetota</taxon>
        <taxon>Spirochaetia</taxon>
        <taxon>Leptospirales</taxon>
        <taxon>Leptospiraceae</taxon>
        <taxon>Leptospira</taxon>
    </lineage>
</organism>
<feature type="transmembrane region" description="Helical" evidence="1">
    <location>
        <begin position="12"/>
        <end position="32"/>
    </location>
</feature>
<dbReference type="AlphaFoldDB" id="A0A2M9ZNS0"/>
<protein>
    <submittedName>
        <fullName evidence="3">Uncharacterized protein</fullName>
    </submittedName>
</protein>
<accession>A0A2M9ZNS0</accession>
<name>A0A2M9ZNS0_9LEPT</name>
<feature type="transmembrane region" description="Helical" evidence="1">
    <location>
        <begin position="74"/>
        <end position="97"/>
    </location>
</feature>
<dbReference type="EMBL" id="NPDZ01000003">
    <property type="protein sequence ID" value="PJZ73730.1"/>
    <property type="molecule type" value="Genomic_DNA"/>
</dbReference>